<dbReference type="PANTHER" id="PTHR36435:SF1">
    <property type="entry name" value="CAAX AMINO TERMINAL PROTEASE FAMILY PROTEIN"/>
    <property type="match status" value="1"/>
</dbReference>
<keyword evidence="3" id="KW-0378">Hydrolase</keyword>
<keyword evidence="3" id="KW-0645">Protease</keyword>
<name>A0A1C9W9B4_9GAMM</name>
<feature type="transmembrane region" description="Helical" evidence="1">
    <location>
        <begin position="121"/>
        <end position="138"/>
    </location>
</feature>
<dbReference type="KEGG" id="micc:AUP74_02295"/>
<dbReference type="PATRIC" id="fig|1769779.3.peg.2289"/>
<dbReference type="OrthoDB" id="118729at2"/>
<dbReference type="RefSeq" id="WP_069947668.1">
    <property type="nucleotide sequence ID" value="NZ_CP014143.1"/>
</dbReference>
<feature type="transmembrane region" description="Helical" evidence="1">
    <location>
        <begin position="79"/>
        <end position="101"/>
    </location>
</feature>
<dbReference type="InterPro" id="IPR003675">
    <property type="entry name" value="Rce1/LyrA-like_dom"/>
</dbReference>
<evidence type="ECO:0000313" key="4">
    <source>
        <dbReference type="Proteomes" id="UP000095672"/>
    </source>
</evidence>
<keyword evidence="1" id="KW-1133">Transmembrane helix</keyword>
<dbReference type="Proteomes" id="UP000095672">
    <property type="component" value="Chromosome"/>
</dbReference>
<dbReference type="PANTHER" id="PTHR36435">
    <property type="entry name" value="SLR1288 PROTEIN"/>
    <property type="match status" value="1"/>
</dbReference>
<gene>
    <name evidence="3" type="ORF">AUP74_02295</name>
</gene>
<feature type="transmembrane region" description="Helical" evidence="1">
    <location>
        <begin position="45"/>
        <end position="67"/>
    </location>
</feature>
<dbReference type="GO" id="GO:0006508">
    <property type="term" value="P:proteolysis"/>
    <property type="evidence" value="ECO:0007669"/>
    <property type="project" value="UniProtKB-KW"/>
</dbReference>
<organism evidence="3 4">
    <name type="scientific">Microbulbifer aggregans</name>
    <dbReference type="NCBI Taxonomy" id="1769779"/>
    <lineage>
        <taxon>Bacteria</taxon>
        <taxon>Pseudomonadati</taxon>
        <taxon>Pseudomonadota</taxon>
        <taxon>Gammaproteobacteria</taxon>
        <taxon>Cellvibrionales</taxon>
        <taxon>Microbulbiferaceae</taxon>
        <taxon>Microbulbifer</taxon>
    </lineage>
</organism>
<dbReference type="AlphaFoldDB" id="A0A1C9W9B4"/>
<sequence>MQDKPLTTARVFRIALISQAALLLLALLGLWLSAVQLPAVRGNEVTWIIAGTMAALATYAVAVFLTRLPGSLGASLRRLCALLHPLFSGFSWGQIAVVALAAGICEELFFRVFLQSWLMEFGHPLWGLFTASLLFALLHFASLLYFTVTLVMGLLLGWFYWSTGSALGVMVWHGLYDLLAIGMLAKFPHLLGLESANRLRSG</sequence>
<proteinExistence type="predicted"/>
<reference evidence="4" key="1">
    <citation type="submission" date="2016-01" db="EMBL/GenBank/DDBJ databases">
        <title>Complete genome sequence of Microbulbifer sp. CCB-MM1, a halophile isolated from Matang Mangrove Forest, Perak.</title>
        <authorList>
            <person name="Moh T.H."/>
            <person name="Dinesh B."/>
            <person name="Lau N.-S."/>
            <person name="Go F."/>
            <person name="Alexander Chong S.-C."/>
        </authorList>
    </citation>
    <scope>NUCLEOTIDE SEQUENCE [LARGE SCALE GENOMIC DNA]</scope>
    <source>
        <strain evidence="4">CCB-MM1</strain>
    </source>
</reference>
<keyword evidence="1" id="KW-0472">Membrane</keyword>
<dbReference type="GO" id="GO:0004175">
    <property type="term" value="F:endopeptidase activity"/>
    <property type="evidence" value="ECO:0007669"/>
    <property type="project" value="UniProtKB-ARBA"/>
</dbReference>
<accession>A0A1C9W9B4</accession>
<feature type="domain" description="CAAX prenyl protease 2/Lysostaphin resistance protein A-like" evidence="2">
    <location>
        <begin position="91"/>
        <end position="178"/>
    </location>
</feature>
<evidence type="ECO:0000313" key="3">
    <source>
        <dbReference type="EMBL" id="AOS97703.1"/>
    </source>
</evidence>
<dbReference type="STRING" id="1769779.AUP74_02295"/>
<keyword evidence="1" id="KW-0812">Transmembrane</keyword>
<dbReference type="Pfam" id="PF02517">
    <property type="entry name" value="Rce1-like"/>
    <property type="match status" value="1"/>
</dbReference>
<evidence type="ECO:0000256" key="1">
    <source>
        <dbReference type="SAM" id="Phobius"/>
    </source>
</evidence>
<feature type="transmembrane region" description="Helical" evidence="1">
    <location>
        <begin position="12"/>
        <end position="33"/>
    </location>
</feature>
<evidence type="ECO:0000259" key="2">
    <source>
        <dbReference type="Pfam" id="PF02517"/>
    </source>
</evidence>
<dbReference type="GO" id="GO:0080120">
    <property type="term" value="P:CAAX-box protein maturation"/>
    <property type="evidence" value="ECO:0007669"/>
    <property type="project" value="UniProtKB-ARBA"/>
</dbReference>
<dbReference type="InterPro" id="IPR052710">
    <property type="entry name" value="CAAX_protease"/>
</dbReference>
<dbReference type="EMBL" id="CP014143">
    <property type="protein sequence ID" value="AOS97703.1"/>
    <property type="molecule type" value="Genomic_DNA"/>
</dbReference>
<protein>
    <submittedName>
        <fullName evidence="3">CAAX amino terminal protease self-immunity</fullName>
    </submittedName>
</protein>
<keyword evidence="4" id="KW-1185">Reference proteome</keyword>